<comment type="subcellular location">
    <subcellularLocation>
        <location evidence="2">Cytoplasm</location>
    </subcellularLocation>
</comment>
<dbReference type="SUPFAM" id="SSF53474">
    <property type="entry name" value="alpha/beta-Hydrolases"/>
    <property type="match status" value="1"/>
</dbReference>
<reference evidence="12 13" key="1">
    <citation type="submission" date="2018-03" db="EMBL/GenBank/DDBJ databases">
        <title>Genome sequencing of Melaminivora sp.</title>
        <authorList>
            <person name="Kim S.-J."/>
            <person name="Heo J."/>
            <person name="Ahn J.-H."/>
            <person name="Kwon S.-W."/>
        </authorList>
    </citation>
    <scope>NUCLEOTIDE SEQUENCE [LARGE SCALE GENOMIC DNA]</scope>
    <source>
        <strain evidence="12 13">SC2-9</strain>
    </source>
</reference>
<dbReference type="PANTHER" id="PTHR43722:SF1">
    <property type="entry name" value="PROLINE IMINOPEPTIDASE"/>
    <property type="match status" value="1"/>
</dbReference>
<dbReference type="Proteomes" id="UP000237925">
    <property type="component" value="Chromosome"/>
</dbReference>
<evidence type="ECO:0000256" key="1">
    <source>
        <dbReference type="ARBA" id="ARBA00001585"/>
    </source>
</evidence>
<dbReference type="GO" id="GO:0005737">
    <property type="term" value="C:cytoplasm"/>
    <property type="evidence" value="ECO:0007669"/>
    <property type="project" value="UniProtKB-SubCell"/>
</dbReference>
<feature type="domain" description="AB hydrolase-1" evidence="11">
    <location>
        <begin position="56"/>
        <end position="169"/>
    </location>
</feature>
<comment type="catalytic activity">
    <reaction evidence="1">
        <text>Release of N-terminal proline from a peptide.</text>
        <dbReference type="EC" id="3.4.11.5"/>
    </reaction>
</comment>
<evidence type="ECO:0000256" key="4">
    <source>
        <dbReference type="ARBA" id="ARBA00012568"/>
    </source>
</evidence>
<dbReference type="InterPro" id="IPR000073">
    <property type="entry name" value="AB_hydrolase_1"/>
</dbReference>
<dbReference type="GO" id="GO:0004177">
    <property type="term" value="F:aminopeptidase activity"/>
    <property type="evidence" value="ECO:0007669"/>
    <property type="project" value="UniProtKB-KW"/>
</dbReference>
<sequence length="369" mass="40005">MWHETCVHRGDTAAHAMTRKIDAISSLWPAPRRLARGPWHRMAWRDAGAPAGEPWLLLHGGPGSGCQPGLLAPFDLRRQRVLAPDQRSAGASRPRGVLAAHALGRQVADLEALRQHLALERWSLLAGSWGSVPALAYAQRHPARVQRLVLRGAFAASRAEIGGLLLPATLPRKTPFANAAAWPVRPGVALAPALAQLARLLQGGALSVTTLQLVRGWALRELRDALHGMRRSLRHAGSAAAAAAARRSWAAAHRQARRGAAAFARRRPSPADRRGLAKYRLQAHYLRRRGLVRPGQLDAAVRTLARRGVEIVWVHGRFDAICPPTNSARWAAMGSRAGGPVYRARPACGHLAGEAPMAQALRTHVQRRL</sequence>
<keyword evidence="6" id="KW-0031">Aminopeptidase</keyword>
<evidence type="ECO:0000259" key="11">
    <source>
        <dbReference type="Pfam" id="PF00561"/>
    </source>
</evidence>
<dbReference type="PRINTS" id="PR00793">
    <property type="entry name" value="PROAMNOPTASE"/>
</dbReference>
<evidence type="ECO:0000256" key="8">
    <source>
        <dbReference type="ARBA" id="ARBA00022670"/>
    </source>
</evidence>
<dbReference type="GO" id="GO:0006508">
    <property type="term" value="P:proteolysis"/>
    <property type="evidence" value="ECO:0007669"/>
    <property type="project" value="UniProtKB-KW"/>
</dbReference>
<dbReference type="Gene3D" id="3.40.50.1820">
    <property type="entry name" value="alpha/beta hydrolase"/>
    <property type="match status" value="1"/>
</dbReference>
<dbReference type="AlphaFoldDB" id="A0A2R3QDE1"/>
<name>A0A2R3QDE1_9BURK</name>
<dbReference type="PANTHER" id="PTHR43722">
    <property type="entry name" value="PROLINE IMINOPEPTIDASE"/>
    <property type="match status" value="1"/>
</dbReference>
<gene>
    <name evidence="12" type="ORF">C6568_11405</name>
</gene>
<evidence type="ECO:0000256" key="10">
    <source>
        <dbReference type="ARBA" id="ARBA00029605"/>
    </source>
</evidence>
<dbReference type="EC" id="3.4.11.5" evidence="4"/>
<evidence type="ECO:0000256" key="2">
    <source>
        <dbReference type="ARBA" id="ARBA00004496"/>
    </source>
</evidence>
<evidence type="ECO:0000313" key="13">
    <source>
        <dbReference type="Proteomes" id="UP000237925"/>
    </source>
</evidence>
<dbReference type="Pfam" id="PF00561">
    <property type="entry name" value="Abhydrolase_1"/>
    <property type="match status" value="1"/>
</dbReference>
<evidence type="ECO:0000256" key="6">
    <source>
        <dbReference type="ARBA" id="ARBA00022438"/>
    </source>
</evidence>
<dbReference type="InterPro" id="IPR005944">
    <property type="entry name" value="Pro_iminopeptidase"/>
</dbReference>
<evidence type="ECO:0000256" key="3">
    <source>
        <dbReference type="ARBA" id="ARBA00010088"/>
    </source>
</evidence>
<evidence type="ECO:0000256" key="7">
    <source>
        <dbReference type="ARBA" id="ARBA00022490"/>
    </source>
</evidence>
<organism evidence="12 13">
    <name type="scientific">Melaminivora suipulveris</name>
    <dbReference type="NCBI Taxonomy" id="2109913"/>
    <lineage>
        <taxon>Bacteria</taxon>
        <taxon>Pseudomonadati</taxon>
        <taxon>Pseudomonadota</taxon>
        <taxon>Betaproteobacteria</taxon>
        <taxon>Burkholderiales</taxon>
        <taxon>Comamonadaceae</taxon>
        <taxon>Melaminivora</taxon>
    </lineage>
</organism>
<dbReference type="InterPro" id="IPR002410">
    <property type="entry name" value="Peptidase_S33"/>
</dbReference>
<protein>
    <recommendedName>
        <fullName evidence="5">Proline iminopeptidase</fullName>
        <ecNumber evidence="4">3.4.11.5</ecNumber>
    </recommendedName>
    <alternativeName>
        <fullName evidence="10">Prolyl aminopeptidase</fullName>
    </alternativeName>
</protein>
<keyword evidence="9" id="KW-0378">Hydrolase</keyword>
<comment type="similarity">
    <text evidence="3">Belongs to the peptidase S33 family.</text>
</comment>
<keyword evidence="7" id="KW-0963">Cytoplasm</keyword>
<keyword evidence="8" id="KW-0645">Protease</keyword>
<proteinExistence type="inferred from homology"/>
<dbReference type="InterPro" id="IPR029058">
    <property type="entry name" value="AB_hydrolase_fold"/>
</dbReference>
<evidence type="ECO:0000256" key="5">
    <source>
        <dbReference type="ARBA" id="ARBA00021843"/>
    </source>
</evidence>
<dbReference type="EMBL" id="CP027667">
    <property type="protein sequence ID" value="AVO49793.1"/>
    <property type="molecule type" value="Genomic_DNA"/>
</dbReference>
<accession>A0A2R3QDE1</accession>
<keyword evidence="13" id="KW-1185">Reference proteome</keyword>
<evidence type="ECO:0000256" key="9">
    <source>
        <dbReference type="ARBA" id="ARBA00022801"/>
    </source>
</evidence>
<dbReference type="KEGG" id="mela:C6568_11405"/>
<evidence type="ECO:0000313" key="12">
    <source>
        <dbReference type="EMBL" id="AVO49793.1"/>
    </source>
</evidence>